<feature type="transmembrane region" description="Helical" evidence="1">
    <location>
        <begin position="64"/>
        <end position="88"/>
    </location>
</feature>
<name>A0A7C1HAI5_9BACT</name>
<keyword evidence="1" id="KW-0472">Membrane</keyword>
<accession>A0A7C1HAI5</accession>
<evidence type="ECO:0008006" key="3">
    <source>
        <dbReference type="Google" id="ProtNLM"/>
    </source>
</evidence>
<feature type="transmembrane region" description="Helical" evidence="1">
    <location>
        <begin position="108"/>
        <end position="131"/>
    </location>
</feature>
<keyword evidence="1" id="KW-0812">Transmembrane</keyword>
<dbReference type="Proteomes" id="UP000886198">
    <property type="component" value="Unassembled WGS sequence"/>
</dbReference>
<comment type="caution">
    <text evidence="2">The sequence shown here is derived from an EMBL/GenBank/DDBJ whole genome shotgun (WGS) entry which is preliminary data.</text>
</comment>
<organism evidence="2">
    <name type="scientific">Mesotoga infera</name>
    <dbReference type="NCBI Taxonomy" id="1236046"/>
    <lineage>
        <taxon>Bacteria</taxon>
        <taxon>Thermotogati</taxon>
        <taxon>Thermotogota</taxon>
        <taxon>Thermotogae</taxon>
        <taxon>Kosmotogales</taxon>
        <taxon>Kosmotogaceae</taxon>
        <taxon>Mesotoga</taxon>
    </lineage>
</organism>
<keyword evidence="1" id="KW-1133">Transmembrane helix</keyword>
<dbReference type="EMBL" id="DSBT01000325">
    <property type="protein sequence ID" value="HDP78608.1"/>
    <property type="molecule type" value="Genomic_DNA"/>
</dbReference>
<reference evidence="2" key="1">
    <citation type="journal article" date="2020" name="mSystems">
        <title>Genome- and Community-Level Interaction Insights into Carbon Utilization and Element Cycling Functions of Hydrothermarchaeota in Hydrothermal Sediment.</title>
        <authorList>
            <person name="Zhou Z."/>
            <person name="Liu Y."/>
            <person name="Xu W."/>
            <person name="Pan J."/>
            <person name="Luo Z.H."/>
            <person name="Li M."/>
        </authorList>
    </citation>
    <scope>NUCLEOTIDE SEQUENCE [LARGE SCALE GENOMIC DNA]</scope>
    <source>
        <strain evidence="2">SpSt-1179</strain>
    </source>
</reference>
<sequence>MNDLKLFFKYKLFMFPGKKGTRGGISSQLFVFAVFTVMIGFFLWEVYGATAGVEVEGIALGKVMAGFFLTISGLFFLISFSATSSYLFMRNEEIDMLLVLPVRRVSIIAYQIMISTVYQGLTLSVFLGIALPYHLRV</sequence>
<dbReference type="AlphaFoldDB" id="A0A7C1HAI5"/>
<evidence type="ECO:0000256" key="1">
    <source>
        <dbReference type="SAM" id="Phobius"/>
    </source>
</evidence>
<proteinExistence type="predicted"/>
<evidence type="ECO:0000313" key="2">
    <source>
        <dbReference type="EMBL" id="HDP78608.1"/>
    </source>
</evidence>
<feature type="transmembrane region" description="Helical" evidence="1">
    <location>
        <begin position="21"/>
        <end position="44"/>
    </location>
</feature>
<feature type="non-terminal residue" evidence="2">
    <location>
        <position position="137"/>
    </location>
</feature>
<gene>
    <name evidence="2" type="ORF">ENN47_10610</name>
</gene>
<protein>
    <recommendedName>
        <fullName evidence="3">ABC transporter permease</fullName>
    </recommendedName>
</protein>